<evidence type="ECO:0008006" key="3">
    <source>
        <dbReference type="Google" id="ProtNLM"/>
    </source>
</evidence>
<evidence type="ECO:0000313" key="2">
    <source>
        <dbReference type="Proteomes" id="UP000706525"/>
    </source>
</evidence>
<dbReference type="Proteomes" id="UP000706525">
    <property type="component" value="Unassembled WGS sequence"/>
</dbReference>
<gene>
    <name evidence="1" type="ORF">LMG32289_01696</name>
</gene>
<sequence length="274" mass="28866">MTSLVMGMIILAAGFALYTMSRSNQSAIANSTALDERGWLAFNAVASQLRQAGYAPPGGLENIPTSMLHGLDACGDPTNVSGVLKCSGARTESDAVLIRFFGSSPPGTTTADNTVIDCAGDGVPAPHGELPRGASLLFVRSGTNGTPALVCRNGIDASSGDIELIRGVERMELLYGVSTANDNMPDKVVSARDMTAEDWRMVATVTVSLLVRGEHPRRGATPASTLWMFGDSHDDPAYRVDTTTQPEVARRLFTGTVQLRNRLSCSAAGGKSCR</sequence>
<name>A0ABM8WPW8_9BURK</name>
<protein>
    <recommendedName>
        <fullName evidence="3">Type IV pilus assembly protein PilW</fullName>
    </recommendedName>
</protein>
<dbReference type="Pfam" id="PF16074">
    <property type="entry name" value="PilW"/>
    <property type="match status" value="1"/>
</dbReference>
<reference evidence="1 2" key="1">
    <citation type="submission" date="2021-08" db="EMBL/GenBank/DDBJ databases">
        <authorList>
            <person name="Peeters C."/>
        </authorList>
    </citation>
    <scope>NUCLEOTIDE SEQUENCE [LARGE SCALE GENOMIC DNA]</scope>
    <source>
        <strain evidence="1 2">LMG 32289</strain>
    </source>
</reference>
<accession>A0ABM8WPW8</accession>
<evidence type="ECO:0000313" key="1">
    <source>
        <dbReference type="EMBL" id="CAG9169491.1"/>
    </source>
</evidence>
<dbReference type="InterPro" id="IPR032092">
    <property type="entry name" value="PilW"/>
</dbReference>
<keyword evidence="2" id="KW-1185">Reference proteome</keyword>
<dbReference type="RefSeq" id="WP_223984819.1">
    <property type="nucleotide sequence ID" value="NZ_CAJZAG010000003.1"/>
</dbReference>
<proteinExistence type="predicted"/>
<organism evidence="1 2">
    <name type="scientific">Cupriavidus pampae</name>
    <dbReference type="NCBI Taxonomy" id="659251"/>
    <lineage>
        <taxon>Bacteria</taxon>
        <taxon>Pseudomonadati</taxon>
        <taxon>Pseudomonadota</taxon>
        <taxon>Betaproteobacteria</taxon>
        <taxon>Burkholderiales</taxon>
        <taxon>Burkholderiaceae</taxon>
        <taxon>Cupriavidus</taxon>
    </lineage>
</organism>
<dbReference type="EMBL" id="CAJZAG010000003">
    <property type="protein sequence ID" value="CAG9169491.1"/>
    <property type="molecule type" value="Genomic_DNA"/>
</dbReference>
<comment type="caution">
    <text evidence="1">The sequence shown here is derived from an EMBL/GenBank/DDBJ whole genome shotgun (WGS) entry which is preliminary data.</text>
</comment>